<dbReference type="SMART" id="SM00487">
    <property type="entry name" value="DEXDc"/>
    <property type="match status" value="1"/>
</dbReference>
<gene>
    <name evidence="13" type="ORF">OXX778_LOCUS6899</name>
</gene>
<evidence type="ECO:0000256" key="4">
    <source>
        <dbReference type="ARBA" id="ARBA00022806"/>
    </source>
</evidence>
<evidence type="ECO:0000256" key="7">
    <source>
        <dbReference type="PROSITE-ProRule" id="PRU00552"/>
    </source>
</evidence>
<proteinExistence type="inferred from homology"/>
<dbReference type="PROSITE" id="PS51194">
    <property type="entry name" value="HELICASE_CTER"/>
    <property type="match status" value="1"/>
</dbReference>
<protein>
    <recommendedName>
        <fullName evidence="1">RNA helicase</fullName>
        <ecNumber evidence="1">3.6.4.13</ecNumber>
    </recommendedName>
</protein>
<dbReference type="Gene3D" id="3.40.50.300">
    <property type="entry name" value="P-loop containing nucleotide triphosphate hydrolases"/>
    <property type="match status" value="2"/>
</dbReference>
<dbReference type="SMART" id="SM00490">
    <property type="entry name" value="HELICc"/>
    <property type="match status" value="1"/>
</dbReference>
<feature type="compositionally biased region" description="Polar residues" evidence="9">
    <location>
        <begin position="1"/>
        <end position="25"/>
    </location>
</feature>
<dbReference type="GO" id="GO:0016787">
    <property type="term" value="F:hydrolase activity"/>
    <property type="evidence" value="ECO:0007669"/>
    <property type="project" value="UniProtKB-KW"/>
</dbReference>
<feature type="compositionally biased region" description="Polar residues" evidence="9">
    <location>
        <begin position="548"/>
        <end position="558"/>
    </location>
</feature>
<dbReference type="InterPro" id="IPR001650">
    <property type="entry name" value="Helicase_C-like"/>
</dbReference>
<evidence type="ECO:0000256" key="9">
    <source>
        <dbReference type="SAM" id="MobiDB-lite"/>
    </source>
</evidence>
<sequence length="628" mass="70838">MNRSSNGNYQSRGSYGASNPSNGNYRSGDRRSDNRENYNSGGFNHSNQNRQKQLNSLDDIKNLPKPNWSSVHLKHFEKKFLHESQAAVHRPFSEVTNFLTSNNISVSGAHHVKPVLSFNELEIPKDILYKIQDLKFDRPTPIQSMCWPSLLNGNDMVGIARTGSGKTFGFILPMLIHIMNNQKYAKSFSREEIPGPVGLVVAPTRELAMQIQQVADDFGNQLGIKNIVIYGGSPKNAQLNQVRRGADIYIATPGRLIDFVKENQISLSRCTFLVLDEADRMLDMGFEPQIRKIIEQIRPDRQTAMFSATWPKEVRKLAEDFISNYCHINIGSGELAANPNIKQIVEVCQEYEKEGRLREILTQIMSQRDSKAIVFAETKKKVDMYSKIIQSLGHHCLAIHGDKKQQEREWVLNEFKRKPKSILCATDVAARGLNISDIKYVINIDYPMQTEDYVHRIGRTARNSNTGTAFTFITGENAKHVPKLIEILRGANQQVSDSLLALTRNGQGFRSNGFNRNQRPSYNNNNSDGYNQNGSSNGYKRSAAALDESSSSYDNGNDTNKRVRRNRWDDGTSNNNDTENGYRKNGNGYNDNYQLPPPPQVTQQMPTQVSPPSLLAGPGMYSSYASYY</sequence>
<keyword evidence="3 8" id="KW-0378">Hydrolase</keyword>
<feature type="region of interest" description="Disordered" evidence="9">
    <location>
        <begin position="1"/>
        <end position="50"/>
    </location>
</feature>
<dbReference type="PANTHER" id="PTHR47958">
    <property type="entry name" value="ATP-DEPENDENT RNA HELICASE DBP3"/>
    <property type="match status" value="1"/>
</dbReference>
<dbReference type="GO" id="GO:0003676">
    <property type="term" value="F:nucleic acid binding"/>
    <property type="evidence" value="ECO:0007669"/>
    <property type="project" value="InterPro"/>
</dbReference>
<keyword evidence="14" id="KW-1185">Reference proteome</keyword>
<feature type="compositionally biased region" description="Basic and acidic residues" evidence="9">
    <location>
        <begin position="27"/>
        <end position="36"/>
    </location>
</feature>
<comment type="similarity">
    <text evidence="8">Belongs to the DEAD box helicase family.</text>
</comment>
<dbReference type="AlphaFoldDB" id="A0A813TC68"/>
<dbReference type="PROSITE" id="PS51192">
    <property type="entry name" value="HELICASE_ATP_BIND_1"/>
    <property type="match status" value="1"/>
</dbReference>
<dbReference type="CDD" id="cd18787">
    <property type="entry name" value="SF2_C_DEAD"/>
    <property type="match status" value="1"/>
</dbReference>
<comment type="caution">
    <text evidence="13">The sequence shown here is derived from an EMBL/GenBank/DDBJ whole genome shotgun (WGS) entry which is preliminary data.</text>
</comment>
<feature type="domain" description="DEAD-box RNA helicase Q" evidence="12">
    <location>
        <begin position="116"/>
        <end position="144"/>
    </location>
</feature>
<evidence type="ECO:0000259" key="12">
    <source>
        <dbReference type="PROSITE" id="PS51195"/>
    </source>
</evidence>
<dbReference type="InterPro" id="IPR014001">
    <property type="entry name" value="Helicase_ATP-bd"/>
</dbReference>
<dbReference type="Pfam" id="PF00271">
    <property type="entry name" value="Helicase_C"/>
    <property type="match status" value="1"/>
</dbReference>
<dbReference type="Proteomes" id="UP000663879">
    <property type="component" value="Unassembled WGS sequence"/>
</dbReference>
<dbReference type="FunFam" id="3.40.50.300:FF:000079">
    <property type="entry name" value="probable ATP-dependent RNA helicase DDX17"/>
    <property type="match status" value="1"/>
</dbReference>
<dbReference type="OrthoDB" id="196131at2759"/>
<dbReference type="GO" id="GO:0005524">
    <property type="term" value="F:ATP binding"/>
    <property type="evidence" value="ECO:0007669"/>
    <property type="project" value="UniProtKB-KW"/>
</dbReference>
<evidence type="ECO:0000259" key="11">
    <source>
        <dbReference type="PROSITE" id="PS51194"/>
    </source>
</evidence>
<evidence type="ECO:0000259" key="10">
    <source>
        <dbReference type="PROSITE" id="PS51192"/>
    </source>
</evidence>
<evidence type="ECO:0000256" key="1">
    <source>
        <dbReference type="ARBA" id="ARBA00012552"/>
    </source>
</evidence>
<evidence type="ECO:0000256" key="5">
    <source>
        <dbReference type="ARBA" id="ARBA00022840"/>
    </source>
</evidence>
<dbReference type="FunFam" id="3.40.50.300:FF:000008">
    <property type="entry name" value="ATP-dependent RNA helicase RhlB"/>
    <property type="match status" value="1"/>
</dbReference>
<dbReference type="GO" id="GO:0003724">
    <property type="term" value="F:RNA helicase activity"/>
    <property type="evidence" value="ECO:0007669"/>
    <property type="project" value="UniProtKB-EC"/>
</dbReference>
<dbReference type="Pfam" id="PF00270">
    <property type="entry name" value="DEAD"/>
    <property type="match status" value="1"/>
</dbReference>
<name>A0A813TC68_9BILA</name>
<feature type="compositionally biased region" description="Low complexity" evidence="9">
    <location>
        <begin position="601"/>
        <end position="613"/>
    </location>
</feature>
<comment type="catalytic activity">
    <reaction evidence="6">
        <text>ATP + H2O = ADP + phosphate + H(+)</text>
        <dbReference type="Rhea" id="RHEA:13065"/>
        <dbReference type="ChEBI" id="CHEBI:15377"/>
        <dbReference type="ChEBI" id="CHEBI:15378"/>
        <dbReference type="ChEBI" id="CHEBI:30616"/>
        <dbReference type="ChEBI" id="CHEBI:43474"/>
        <dbReference type="ChEBI" id="CHEBI:456216"/>
        <dbReference type="EC" id="3.6.4.13"/>
    </reaction>
</comment>
<evidence type="ECO:0000313" key="13">
    <source>
        <dbReference type="EMBL" id="CAF0809504.1"/>
    </source>
</evidence>
<dbReference type="PROSITE" id="PS51195">
    <property type="entry name" value="Q_MOTIF"/>
    <property type="match status" value="1"/>
</dbReference>
<accession>A0A813TC68</accession>
<keyword evidence="2 8" id="KW-0547">Nucleotide-binding</keyword>
<keyword evidence="4 8" id="KW-0347">Helicase</keyword>
<evidence type="ECO:0000256" key="6">
    <source>
        <dbReference type="ARBA" id="ARBA00047984"/>
    </source>
</evidence>
<dbReference type="PROSITE" id="PS00039">
    <property type="entry name" value="DEAD_ATP_HELICASE"/>
    <property type="match status" value="1"/>
</dbReference>
<reference evidence="13" key="1">
    <citation type="submission" date="2021-02" db="EMBL/GenBank/DDBJ databases">
        <authorList>
            <person name="Nowell W R."/>
        </authorList>
    </citation>
    <scope>NUCLEOTIDE SEQUENCE</scope>
    <source>
        <strain evidence="13">Ploen Becks lab</strain>
    </source>
</reference>
<evidence type="ECO:0000256" key="2">
    <source>
        <dbReference type="ARBA" id="ARBA00022741"/>
    </source>
</evidence>
<dbReference type="InterPro" id="IPR011545">
    <property type="entry name" value="DEAD/DEAH_box_helicase_dom"/>
</dbReference>
<dbReference type="EMBL" id="CAJNOC010000849">
    <property type="protein sequence ID" value="CAF0809504.1"/>
    <property type="molecule type" value="Genomic_DNA"/>
</dbReference>
<dbReference type="EC" id="3.6.4.13" evidence="1"/>
<dbReference type="SUPFAM" id="SSF52540">
    <property type="entry name" value="P-loop containing nucleoside triphosphate hydrolases"/>
    <property type="match status" value="1"/>
</dbReference>
<feature type="compositionally biased region" description="Low complexity" evidence="9">
    <location>
        <begin position="515"/>
        <end position="539"/>
    </location>
</feature>
<feature type="domain" description="Helicase ATP-binding" evidence="10">
    <location>
        <begin position="147"/>
        <end position="328"/>
    </location>
</feature>
<evidence type="ECO:0000256" key="3">
    <source>
        <dbReference type="ARBA" id="ARBA00022801"/>
    </source>
</evidence>
<feature type="domain" description="Helicase C-terminal" evidence="11">
    <location>
        <begin position="356"/>
        <end position="503"/>
    </location>
</feature>
<feature type="compositionally biased region" description="Polar residues" evidence="9">
    <location>
        <begin position="37"/>
        <end position="50"/>
    </location>
</feature>
<dbReference type="InterPro" id="IPR014014">
    <property type="entry name" value="RNA_helicase_DEAD_Q_motif"/>
</dbReference>
<dbReference type="InterPro" id="IPR000629">
    <property type="entry name" value="RNA-helicase_DEAD-box_CS"/>
</dbReference>
<feature type="region of interest" description="Disordered" evidence="9">
    <location>
        <begin position="508"/>
        <end position="618"/>
    </location>
</feature>
<dbReference type="InterPro" id="IPR027417">
    <property type="entry name" value="P-loop_NTPase"/>
</dbReference>
<organism evidence="13 14">
    <name type="scientific">Brachionus calyciflorus</name>
    <dbReference type="NCBI Taxonomy" id="104777"/>
    <lineage>
        <taxon>Eukaryota</taxon>
        <taxon>Metazoa</taxon>
        <taxon>Spiralia</taxon>
        <taxon>Gnathifera</taxon>
        <taxon>Rotifera</taxon>
        <taxon>Eurotatoria</taxon>
        <taxon>Monogononta</taxon>
        <taxon>Pseudotrocha</taxon>
        <taxon>Ploima</taxon>
        <taxon>Brachionidae</taxon>
        <taxon>Brachionus</taxon>
    </lineage>
</organism>
<evidence type="ECO:0000256" key="8">
    <source>
        <dbReference type="RuleBase" id="RU000492"/>
    </source>
</evidence>
<keyword evidence="5 8" id="KW-0067">ATP-binding</keyword>
<evidence type="ECO:0000313" key="14">
    <source>
        <dbReference type="Proteomes" id="UP000663879"/>
    </source>
</evidence>
<feature type="short sequence motif" description="Q motif" evidence="7">
    <location>
        <begin position="116"/>
        <end position="144"/>
    </location>
</feature>